<name>A0A3S2X3Z1_9BURK</name>
<feature type="transmembrane region" description="Helical" evidence="6">
    <location>
        <begin position="335"/>
        <end position="357"/>
    </location>
</feature>
<comment type="caution">
    <text evidence="8">The sequence shown here is derived from an EMBL/GenBank/DDBJ whole genome shotgun (WGS) entry which is preliminary data.</text>
</comment>
<evidence type="ECO:0000256" key="3">
    <source>
        <dbReference type="ARBA" id="ARBA00022692"/>
    </source>
</evidence>
<dbReference type="Pfam" id="PF11700">
    <property type="entry name" value="ATG22"/>
    <property type="match status" value="1"/>
</dbReference>
<dbReference type="InterPro" id="IPR036259">
    <property type="entry name" value="MFS_trans_sf"/>
</dbReference>
<accession>A0A3S2X3Z1</accession>
<keyword evidence="9" id="KW-1185">Reference proteome</keyword>
<dbReference type="PANTHER" id="PTHR23519">
    <property type="entry name" value="AUTOPHAGY-RELATED PROTEIN 22"/>
    <property type="match status" value="1"/>
</dbReference>
<evidence type="ECO:0000259" key="7">
    <source>
        <dbReference type="PROSITE" id="PS50850"/>
    </source>
</evidence>
<protein>
    <submittedName>
        <fullName evidence="8">MFS transporter</fullName>
    </submittedName>
</protein>
<evidence type="ECO:0000256" key="6">
    <source>
        <dbReference type="SAM" id="Phobius"/>
    </source>
</evidence>
<feature type="transmembrane region" description="Helical" evidence="6">
    <location>
        <begin position="114"/>
        <end position="138"/>
    </location>
</feature>
<evidence type="ECO:0000256" key="2">
    <source>
        <dbReference type="ARBA" id="ARBA00022448"/>
    </source>
</evidence>
<evidence type="ECO:0000256" key="1">
    <source>
        <dbReference type="ARBA" id="ARBA00004127"/>
    </source>
</evidence>
<keyword evidence="5 6" id="KW-0472">Membrane</keyword>
<keyword evidence="4 6" id="KW-1133">Transmembrane helix</keyword>
<sequence>MALSARESLNPGVAKREVFGWAMYDFANSGYTTVVLTAVFNAYFVGVVAGNADWATFAWTLTLSLSSAIVMLTMPTIGAYADLRAAKKRLLVFATVGCVVATALLALAGPGDLWLAVAAVIVSNLCYAYGEALIAAFLPELARRDALGKVSGWGWSFGYFGGMLTLGLSLGFVIWAQGQGWPATRFVPVTMLITAAVYLLAALVTFALLKERAVPQPQALEAGGLVASLQRLRRTWQEAQRYRDFVWLMACAVAYQAGIAVVIALAAVYAEQVLGFQQTQTMMLVFLVNIASAVGAFAFGYWQDHIGHRPALAVTLWGWVVMTVLAFLAETATLFWVAAVFAGLCMGSSQSAGRALAALFAPETQRAEFFGLWTFATRLSAIVGPLTYGLVTLLTAGNHRLAILSTGLFFLAGIVLLTRVDVQRGARAALHDVK</sequence>
<feature type="transmembrane region" description="Helical" evidence="6">
    <location>
        <begin position="186"/>
        <end position="209"/>
    </location>
</feature>
<feature type="transmembrane region" description="Helical" evidence="6">
    <location>
        <begin position="311"/>
        <end position="329"/>
    </location>
</feature>
<dbReference type="PANTHER" id="PTHR23519:SF1">
    <property type="entry name" value="AUTOPHAGY-RELATED PROTEIN 22"/>
    <property type="match status" value="1"/>
</dbReference>
<feature type="transmembrane region" description="Helical" evidence="6">
    <location>
        <begin position="282"/>
        <end position="302"/>
    </location>
</feature>
<comment type="subcellular location">
    <subcellularLocation>
        <location evidence="1">Endomembrane system</location>
        <topology evidence="1">Multi-pass membrane protein</topology>
    </subcellularLocation>
</comment>
<dbReference type="GO" id="GO:0012505">
    <property type="term" value="C:endomembrane system"/>
    <property type="evidence" value="ECO:0007669"/>
    <property type="project" value="UniProtKB-SubCell"/>
</dbReference>
<feature type="transmembrane region" description="Helical" evidence="6">
    <location>
        <begin position="369"/>
        <end position="391"/>
    </location>
</feature>
<evidence type="ECO:0000313" key="8">
    <source>
        <dbReference type="EMBL" id="RVT54149.1"/>
    </source>
</evidence>
<organism evidence="8 9">
    <name type="scientific">Rubrivivax albus</name>
    <dbReference type="NCBI Taxonomy" id="2499835"/>
    <lineage>
        <taxon>Bacteria</taxon>
        <taxon>Pseudomonadati</taxon>
        <taxon>Pseudomonadota</taxon>
        <taxon>Betaproteobacteria</taxon>
        <taxon>Burkholderiales</taxon>
        <taxon>Sphaerotilaceae</taxon>
        <taxon>Rubrivivax</taxon>
    </lineage>
</organism>
<feature type="transmembrane region" description="Helical" evidence="6">
    <location>
        <begin position="90"/>
        <end position="108"/>
    </location>
</feature>
<dbReference type="InterPro" id="IPR050495">
    <property type="entry name" value="ATG22/LtaA_families"/>
</dbReference>
<dbReference type="SUPFAM" id="SSF103473">
    <property type="entry name" value="MFS general substrate transporter"/>
    <property type="match status" value="1"/>
</dbReference>
<gene>
    <name evidence="8" type="ORF">ENE75_04640</name>
</gene>
<feature type="domain" description="Major facilitator superfamily (MFS) profile" evidence="7">
    <location>
        <begin position="190"/>
        <end position="434"/>
    </location>
</feature>
<reference evidence="8 9" key="1">
    <citation type="submission" date="2019-01" db="EMBL/GenBank/DDBJ databases">
        <authorList>
            <person name="Chen W.-M."/>
        </authorList>
    </citation>
    <scope>NUCLEOTIDE SEQUENCE [LARGE SCALE GENOMIC DNA]</scope>
    <source>
        <strain evidence="8 9">ICH-3</strain>
    </source>
</reference>
<feature type="transmembrane region" description="Helical" evidence="6">
    <location>
        <begin position="397"/>
        <end position="417"/>
    </location>
</feature>
<dbReference type="GO" id="GO:0022857">
    <property type="term" value="F:transmembrane transporter activity"/>
    <property type="evidence" value="ECO:0007669"/>
    <property type="project" value="InterPro"/>
</dbReference>
<evidence type="ECO:0000256" key="4">
    <source>
        <dbReference type="ARBA" id="ARBA00022989"/>
    </source>
</evidence>
<evidence type="ECO:0000313" key="9">
    <source>
        <dbReference type="Proteomes" id="UP000288178"/>
    </source>
</evidence>
<dbReference type="PROSITE" id="PS50850">
    <property type="entry name" value="MFS"/>
    <property type="match status" value="1"/>
</dbReference>
<feature type="transmembrane region" description="Helical" evidence="6">
    <location>
        <begin position="21"/>
        <end position="45"/>
    </location>
</feature>
<dbReference type="EMBL" id="SACT01000001">
    <property type="protein sequence ID" value="RVT54149.1"/>
    <property type="molecule type" value="Genomic_DNA"/>
</dbReference>
<dbReference type="RefSeq" id="WP_128196051.1">
    <property type="nucleotide sequence ID" value="NZ_SACT01000001.1"/>
</dbReference>
<keyword evidence="3 6" id="KW-0812">Transmembrane</keyword>
<feature type="transmembrane region" description="Helical" evidence="6">
    <location>
        <begin position="150"/>
        <end position="174"/>
    </location>
</feature>
<dbReference type="InterPro" id="IPR024671">
    <property type="entry name" value="Atg22-like"/>
</dbReference>
<dbReference type="OrthoDB" id="9768783at2"/>
<dbReference type="Proteomes" id="UP000288178">
    <property type="component" value="Unassembled WGS sequence"/>
</dbReference>
<dbReference type="AlphaFoldDB" id="A0A3S2X3Z1"/>
<proteinExistence type="predicted"/>
<feature type="transmembrane region" description="Helical" evidence="6">
    <location>
        <begin position="57"/>
        <end position="78"/>
    </location>
</feature>
<dbReference type="Gene3D" id="1.20.1250.20">
    <property type="entry name" value="MFS general substrate transporter like domains"/>
    <property type="match status" value="2"/>
</dbReference>
<dbReference type="InterPro" id="IPR020846">
    <property type="entry name" value="MFS_dom"/>
</dbReference>
<evidence type="ECO:0000256" key="5">
    <source>
        <dbReference type="ARBA" id="ARBA00023136"/>
    </source>
</evidence>
<keyword evidence="2" id="KW-0813">Transport</keyword>
<feature type="transmembrane region" description="Helical" evidence="6">
    <location>
        <begin position="245"/>
        <end position="270"/>
    </location>
</feature>